<feature type="domain" description="Transposase IS204/IS1001/IS1096/IS1165 DDE" evidence="1">
    <location>
        <begin position="178"/>
        <end position="415"/>
    </location>
</feature>
<feature type="domain" description="Transposase IS204/IS1001/IS1096/IS1165 zinc-finger" evidence="3">
    <location>
        <begin position="64"/>
        <end position="107"/>
    </location>
</feature>
<proteinExistence type="predicted"/>
<accession>A0A9X2WFF6</accession>
<protein>
    <submittedName>
        <fullName evidence="4">ISL3 family transposase</fullName>
    </submittedName>
</protein>
<evidence type="ECO:0000313" key="4">
    <source>
        <dbReference type="EMBL" id="MCT7359413.1"/>
    </source>
</evidence>
<dbReference type="Pfam" id="PF01610">
    <property type="entry name" value="DDE_Tnp_ISL3"/>
    <property type="match status" value="1"/>
</dbReference>
<gene>
    <name evidence="4" type="ORF">NYR02_10300</name>
</gene>
<dbReference type="AlphaFoldDB" id="A0A9X2WFF6"/>
<reference evidence="4" key="2">
    <citation type="submission" date="2022-08" db="EMBL/GenBank/DDBJ databases">
        <authorList>
            <person name="Dong C."/>
        </authorList>
    </citation>
    <scope>NUCLEOTIDE SEQUENCE</scope>
    <source>
        <strain evidence="4">59MF3M-4</strain>
    </source>
</reference>
<dbReference type="PANTHER" id="PTHR33498">
    <property type="entry name" value="TRANSPOSASE FOR INSERTION SEQUENCE ELEMENT IS1557"/>
    <property type="match status" value="1"/>
</dbReference>
<reference evidence="4" key="1">
    <citation type="journal article" date="2022" name="Front. Microbiol.">
        <title>Genome-based taxonomic rearrangement of Oceanobacter-related bacteria including the description of Thalassolituus hydrocarbonoclasticus sp. nov. and Thalassolituus pacificus sp. nov. and emended description of the genus Thalassolituus.</title>
        <authorList>
            <person name="Dong C."/>
            <person name="Wei L."/>
            <person name="Wang J."/>
            <person name="Lai Q."/>
            <person name="Huang Z."/>
            <person name="Shao Z."/>
        </authorList>
    </citation>
    <scope>NUCLEOTIDE SEQUENCE</scope>
    <source>
        <strain evidence="4">59MF3M-4</strain>
    </source>
</reference>
<dbReference type="Proteomes" id="UP001147830">
    <property type="component" value="Unassembled WGS sequence"/>
</dbReference>
<dbReference type="RefSeq" id="WP_260976286.1">
    <property type="nucleotide sequence ID" value="NZ_JAOANI010000016.1"/>
</dbReference>
<dbReference type="PANTHER" id="PTHR33498:SF1">
    <property type="entry name" value="TRANSPOSASE FOR INSERTION SEQUENCE ELEMENT IS1557"/>
    <property type="match status" value="1"/>
</dbReference>
<comment type="caution">
    <text evidence="4">The sequence shown here is derived from an EMBL/GenBank/DDBJ whole genome shotgun (WGS) entry which is preliminary data.</text>
</comment>
<dbReference type="InterPro" id="IPR029261">
    <property type="entry name" value="Transposase_Znf"/>
</dbReference>
<organism evidence="4 5">
    <name type="scientific">Thalassolituus pacificus</name>
    <dbReference type="NCBI Taxonomy" id="2975440"/>
    <lineage>
        <taxon>Bacteria</taxon>
        <taxon>Pseudomonadati</taxon>
        <taxon>Pseudomonadota</taxon>
        <taxon>Gammaproteobacteria</taxon>
        <taxon>Oceanospirillales</taxon>
        <taxon>Oceanospirillaceae</taxon>
        <taxon>Thalassolituus</taxon>
    </lineage>
</organism>
<evidence type="ECO:0000259" key="1">
    <source>
        <dbReference type="Pfam" id="PF01610"/>
    </source>
</evidence>
<dbReference type="InterPro" id="IPR002560">
    <property type="entry name" value="Transposase_DDE"/>
</dbReference>
<evidence type="ECO:0000259" key="2">
    <source>
        <dbReference type="Pfam" id="PF13542"/>
    </source>
</evidence>
<feature type="non-terminal residue" evidence="4">
    <location>
        <position position="1"/>
    </location>
</feature>
<dbReference type="Pfam" id="PF13542">
    <property type="entry name" value="HTH_Tnp_ISL3"/>
    <property type="match status" value="1"/>
</dbReference>
<keyword evidence="5" id="KW-1185">Reference proteome</keyword>
<name>A0A9X2WFF6_9GAMM</name>
<dbReference type="Pfam" id="PF14690">
    <property type="entry name" value="Zn_ribbon_ISL3"/>
    <property type="match status" value="1"/>
</dbReference>
<feature type="domain" description="Transposase IS204/IS1001/IS1096/IS1165 helix-turn-helix" evidence="2">
    <location>
        <begin position="113"/>
        <end position="160"/>
    </location>
</feature>
<evidence type="ECO:0000259" key="3">
    <source>
        <dbReference type="Pfam" id="PF14690"/>
    </source>
</evidence>
<sequence length="428" mass="49527">LFTERSGMATIAELSLEAIIAMDQLTLYNQILGLTAPWKTSSVELHDSSSEVVVTVSYDREFLASCPICQRPCRHYDTRYRRWRHLDTCQYKTIIQADVPRVECSEHGVLTTQVPWSDCSSHYTMLFESRVLTLTKENTISAISRQLRVSWSNIDRIIRRGIKRGLTRRWELDCQHLHVDETSINKNREYITVLSNHSGVVLAIADGRSSSSLTACLSSIPIQSLAKARSLSMDMSPAYIRAAKEFFGTRASKMIEFDHFHVARSLARTVDQIRKNDMKNLPRLDRLYVHKNRYLWLRNGNKLDSDYRNRILNHSPLMANTTIAWTLKEKARDIWKGIEPKTRNSWKHWIKLAKETRITPLITVAEMIMKHLDGIMVAMKNGHSNGRAEALNKNIKNLNRNAHGHRNKDRYKAMIYLRFGNLNTSFFH</sequence>
<dbReference type="NCBIfam" id="NF033550">
    <property type="entry name" value="transpos_ISL3"/>
    <property type="match status" value="1"/>
</dbReference>
<dbReference type="InterPro" id="IPR047951">
    <property type="entry name" value="Transpos_ISL3"/>
</dbReference>
<dbReference type="EMBL" id="JAOANI010000016">
    <property type="protein sequence ID" value="MCT7359413.1"/>
    <property type="molecule type" value="Genomic_DNA"/>
</dbReference>
<evidence type="ECO:0000313" key="5">
    <source>
        <dbReference type="Proteomes" id="UP001147830"/>
    </source>
</evidence>
<dbReference type="InterPro" id="IPR032877">
    <property type="entry name" value="Transposase_HTH"/>
</dbReference>